<feature type="compositionally biased region" description="Basic residues" evidence="5">
    <location>
        <begin position="609"/>
        <end position="632"/>
    </location>
</feature>
<feature type="compositionally biased region" description="Polar residues" evidence="5">
    <location>
        <begin position="218"/>
        <end position="258"/>
    </location>
</feature>
<keyword evidence="8" id="KW-1185">Reference proteome</keyword>
<dbReference type="InterPro" id="IPR038765">
    <property type="entry name" value="Papain-like_cys_pep_sf"/>
</dbReference>
<feature type="compositionally biased region" description="Polar residues" evidence="5">
    <location>
        <begin position="556"/>
        <end position="567"/>
    </location>
</feature>
<dbReference type="PROSITE" id="PS50600">
    <property type="entry name" value="ULP_PROTEASE"/>
    <property type="match status" value="1"/>
</dbReference>
<gene>
    <name evidence="7" type="ORF">MPDQ_000615</name>
</gene>
<dbReference type="GO" id="GO:0016929">
    <property type="term" value="F:deSUMOylase activity"/>
    <property type="evidence" value="ECO:0007669"/>
    <property type="project" value="TreeGrafter"/>
</dbReference>
<dbReference type="Proteomes" id="UP000319663">
    <property type="component" value="Unassembled WGS sequence"/>
</dbReference>
<dbReference type="AlphaFoldDB" id="A0A507QPE8"/>
<accession>A0A507QPE8</accession>
<reference evidence="7 8" key="1">
    <citation type="submission" date="2019-06" db="EMBL/GenBank/DDBJ databases">
        <title>Wine fermentation using esterase from Monascus purpureus.</title>
        <authorList>
            <person name="Geng C."/>
            <person name="Zhang Y."/>
        </authorList>
    </citation>
    <scope>NUCLEOTIDE SEQUENCE [LARGE SCALE GENOMIC DNA]</scope>
    <source>
        <strain evidence="7">HQ1</strain>
    </source>
</reference>
<evidence type="ECO:0000313" key="7">
    <source>
        <dbReference type="EMBL" id="TQB70349.1"/>
    </source>
</evidence>
<feature type="compositionally biased region" description="Polar residues" evidence="5">
    <location>
        <begin position="1"/>
        <end position="10"/>
    </location>
</feature>
<dbReference type="Pfam" id="PF02902">
    <property type="entry name" value="Peptidase_C48"/>
    <property type="match status" value="1"/>
</dbReference>
<evidence type="ECO:0000259" key="6">
    <source>
        <dbReference type="PROSITE" id="PS50600"/>
    </source>
</evidence>
<dbReference type="STRING" id="5098.A0A507QPE8"/>
<dbReference type="OrthoDB" id="1939479at2759"/>
<dbReference type="SUPFAM" id="SSF54001">
    <property type="entry name" value="Cysteine proteinases"/>
    <property type="match status" value="1"/>
</dbReference>
<feature type="region of interest" description="Disordered" evidence="5">
    <location>
        <begin position="1"/>
        <end position="30"/>
    </location>
</feature>
<feature type="region of interest" description="Disordered" evidence="5">
    <location>
        <begin position="50"/>
        <end position="130"/>
    </location>
</feature>
<dbReference type="GO" id="GO:0006508">
    <property type="term" value="P:proteolysis"/>
    <property type="evidence" value="ECO:0007669"/>
    <property type="project" value="UniProtKB-KW"/>
</dbReference>
<dbReference type="EMBL" id="VIFY01000111">
    <property type="protein sequence ID" value="TQB70349.1"/>
    <property type="molecule type" value="Genomic_DNA"/>
</dbReference>
<evidence type="ECO:0000313" key="8">
    <source>
        <dbReference type="Proteomes" id="UP000319663"/>
    </source>
</evidence>
<dbReference type="Gene3D" id="3.40.395.10">
    <property type="entry name" value="Adenoviral Proteinase, Chain A"/>
    <property type="match status" value="1"/>
</dbReference>
<dbReference type="GO" id="GO:0016926">
    <property type="term" value="P:protein desumoylation"/>
    <property type="evidence" value="ECO:0007669"/>
    <property type="project" value="TreeGrafter"/>
</dbReference>
<feature type="compositionally biased region" description="Basic residues" evidence="5">
    <location>
        <begin position="660"/>
        <end position="671"/>
    </location>
</feature>
<evidence type="ECO:0000256" key="5">
    <source>
        <dbReference type="SAM" id="MobiDB-lite"/>
    </source>
</evidence>
<evidence type="ECO:0000256" key="2">
    <source>
        <dbReference type="ARBA" id="ARBA00022670"/>
    </source>
</evidence>
<feature type="compositionally biased region" description="Polar residues" evidence="5">
    <location>
        <begin position="81"/>
        <end position="97"/>
    </location>
</feature>
<feature type="region of interest" description="Disordered" evidence="5">
    <location>
        <begin position="210"/>
        <end position="282"/>
    </location>
</feature>
<feature type="region of interest" description="Disordered" evidence="5">
    <location>
        <begin position="609"/>
        <end position="696"/>
    </location>
</feature>
<keyword evidence="4" id="KW-0788">Thiol protease</keyword>
<protein>
    <recommendedName>
        <fullName evidence="6">Ubiquitin-like protease family profile domain-containing protein</fullName>
    </recommendedName>
</protein>
<comment type="caution">
    <text evidence="7">The sequence shown here is derived from an EMBL/GenBank/DDBJ whole genome shotgun (WGS) entry which is preliminary data.</text>
</comment>
<feature type="domain" description="Ubiquitin-like protease family profile" evidence="6">
    <location>
        <begin position="780"/>
        <end position="950"/>
    </location>
</feature>
<keyword evidence="3" id="KW-0378">Hydrolase</keyword>
<evidence type="ECO:0000256" key="1">
    <source>
        <dbReference type="ARBA" id="ARBA00005234"/>
    </source>
</evidence>
<feature type="region of interest" description="Disordered" evidence="5">
    <location>
        <begin position="546"/>
        <end position="578"/>
    </location>
</feature>
<dbReference type="GO" id="GO:0005634">
    <property type="term" value="C:nucleus"/>
    <property type="evidence" value="ECO:0007669"/>
    <property type="project" value="TreeGrafter"/>
</dbReference>
<comment type="similarity">
    <text evidence="1">Belongs to the peptidase C48 family.</text>
</comment>
<keyword evidence="2" id="KW-0645">Protease</keyword>
<dbReference type="InterPro" id="IPR003653">
    <property type="entry name" value="Peptidase_C48_C"/>
</dbReference>
<dbReference type="PANTHER" id="PTHR12606:SF141">
    <property type="entry name" value="GH15225P-RELATED"/>
    <property type="match status" value="1"/>
</dbReference>
<sequence>MSPSQVAQSSKDVEMKDATPMRPAPALQAYDPMDITPVRVANRESNATSATLAMGPPITSPNQFGPLVSGLRDLPPLGRPQLQSQQALKSDLTSSRLPNRPLRERVPLISQGPAQHSRRTANPTALKLDNHRQTLKATASTHRLSPLLSSRVLGNRHGGRYLLTSRTNRDKALTFATSNLFAGNNMFLNNGHKAKSNAYSSFTFARPLGMQGGRVGPSNDNWSGPSTRPMTSKNSLAYFNENHSLTQPLHPSGLNNAPFSLGRKRPFEEDESGPRADNSRARNPMLTLCIDPPEVRKRNKERLFGIRHKSPVLEEPPENNSSTEWTPNDQLRESMASATGAANEHIPGGSPSLPSAGTVSQPLEHVTFTEDVLREGELPLMSGALPPTGTPRDVVPISPDGTVIPAEYSIETQGSPSLRRVAAQDTSLIENAQPMQIVQPADNTNWLGWYIDGVAKAFTYAFAFAGAVKRHAASLFVRPRRATPLHPIPTTPRLLGPRSQILHGYSGEDRRRIVSDQRRRDRGLLAPEVTYPFPDITFDIPRFPIQGTASRPPLQPSATEAPTTLLSPQERFAPPARPVRASKITEEWLNDRTPLEHLAIDTLLARRDVQRKKTKKKEKRSSAKRKAAKKATKLSLEDESPLVPDLAPHLSFSPASVKSRPAKKAAAKKKSKLFEQPPIEEPTPTSPFNPGEAPEFPFGPAVSAVRLFSAPRPLPPGRTESVYAPEWREVEERRRQEERPPRVRLEGRAVRPLPEGWDRRLADAMALPNGRQVATSLSGEALTRRDLATCYAQNTWLNDEVINAYLSLLVDHLRRSAGNAGRHDRPLYHAFSSFFFSNLRDRGYQHVRRWAQRAKIGGPDLLNVDTVFIPVHNHNHWTLMVVKPSARTIEHFDSLGSASQRHIATIKEWLRNELGPQYIEGQWTVLPSASPQQNNGYDCGVFLLSTAKAVALGIDPLSYGASDVATLRKKIVAEIMDGGFEGDFNPMAHSELLL</sequence>
<evidence type="ECO:0000256" key="3">
    <source>
        <dbReference type="ARBA" id="ARBA00022801"/>
    </source>
</evidence>
<organism evidence="7 8">
    <name type="scientific">Monascus purpureus</name>
    <name type="common">Red mold</name>
    <name type="synonym">Monascus anka</name>
    <dbReference type="NCBI Taxonomy" id="5098"/>
    <lineage>
        <taxon>Eukaryota</taxon>
        <taxon>Fungi</taxon>
        <taxon>Dikarya</taxon>
        <taxon>Ascomycota</taxon>
        <taxon>Pezizomycotina</taxon>
        <taxon>Eurotiomycetes</taxon>
        <taxon>Eurotiomycetidae</taxon>
        <taxon>Eurotiales</taxon>
        <taxon>Aspergillaceae</taxon>
        <taxon>Monascus</taxon>
    </lineage>
</organism>
<evidence type="ECO:0000256" key="4">
    <source>
        <dbReference type="ARBA" id="ARBA00022807"/>
    </source>
</evidence>
<name>A0A507QPE8_MONPU</name>
<proteinExistence type="inferred from homology"/>
<dbReference type="PANTHER" id="PTHR12606">
    <property type="entry name" value="SENTRIN/SUMO-SPECIFIC PROTEASE"/>
    <property type="match status" value="1"/>
</dbReference>